<reference evidence="3 4" key="1">
    <citation type="submission" date="2020-04" db="EMBL/GenBank/DDBJ databases">
        <title>MicrobeNet Type strains.</title>
        <authorList>
            <person name="Nicholson A.C."/>
        </authorList>
    </citation>
    <scope>NUCLEOTIDE SEQUENCE [LARGE SCALE GENOMIC DNA]</scope>
    <source>
        <strain evidence="3 4">DSM 45078</strain>
    </source>
</reference>
<dbReference type="Gene3D" id="3.20.20.30">
    <property type="entry name" value="Luciferase-like domain"/>
    <property type="match status" value="2"/>
</dbReference>
<gene>
    <name evidence="3" type="ORF">HGA13_29170</name>
</gene>
<keyword evidence="1" id="KW-0560">Oxidoreductase</keyword>
<dbReference type="SUPFAM" id="SSF51679">
    <property type="entry name" value="Bacterial luciferase-like"/>
    <property type="match status" value="1"/>
</dbReference>
<proteinExistence type="predicted"/>
<dbReference type="InterPro" id="IPR036661">
    <property type="entry name" value="Luciferase-like_sf"/>
</dbReference>
<accession>A0A846XQS9</accession>
<feature type="domain" description="Luciferase-like" evidence="2">
    <location>
        <begin position="20"/>
        <end position="116"/>
    </location>
</feature>
<dbReference type="PANTHER" id="PTHR43244">
    <property type="match status" value="1"/>
</dbReference>
<sequence length="275" mass="29799">MTIDLGRYGVWRYYKLFTPEAAAELEGLGYGALWLGGSPTPDLPVVEDLLAATETLKVGTSIVNIWTAPADAVTESFHRIEQRFPGRFVLGIGCGHPEADKPYRSPYEALVEYLDELDAAKVPVSGRMLAALGPKVLKLAGDRTAGALPYLTTPQHTEQTRTAVGDALLVPEQKLVVDTDPERARATGRTVVEMYLGLRNYTTNLRRLGYTDGDIAKPGSDRLLDALAVHGSAEEVADQVRAHIDAGADHLALQPLGEDYLTTLRALAPLLTRNP</sequence>
<dbReference type="InterPro" id="IPR011251">
    <property type="entry name" value="Luciferase-like_dom"/>
</dbReference>
<dbReference type="InterPro" id="IPR050564">
    <property type="entry name" value="F420-G6PD/mer"/>
</dbReference>
<evidence type="ECO:0000259" key="2">
    <source>
        <dbReference type="Pfam" id="PF00296"/>
    </source>
</evidence>
<dbReference type="PANTHER" id="PTHR43244:SF1">
    <property type="entry name" value="5,10-METHYLENETETRAHYDROMETHANOPTERIN REDUCTASE"/>
    <property type="match status" value="1"/>
</dbReference>
<evidence type="ECO:0000256" key="1">
    <source>
        <dbReference type="ARBA" id="ARBA00023002"/>
    </source>
</evidence>
<dbReference type="Pfam" id="PF00296">
    <property type="entry name" value="Bac_luciferase"/>
    <property type="match status" value="1"/>
</dbReference>
<dbReference type="EMBL" id="JAAXOO010000008">
    <property type="protein sequence ID" value="NKY37110.1"/>
    <property type="molecule type" value="Genomic_DNA"/>
</dbReference>
<comment type="caution">
    <text evidence="3">The sequence shown here is derived from an EMBL/GenBank/DDBJ whole genome shotgun (WGS) entry which is preliminary data.</text>
</comment>
<evidence type="ECO:0000313" key="4">
    <source>
        <dbReference type="Proteomes" id="UP000565715"/>
    </source>
</evidence>
<protein>
    <submittedName>
        <fullName evidence="3">LLM class F420-dependent oxidoreductase</fullName>
    </submittedName>
</protein>
<organism evidence="3 4">
    <name type="scientific">Nocardia speluncae</name>
    <dbReference type="NCBI Taxonomy" id="419477"/>
    <lineage>
        <taxon>Bacteria</taxon>
        <taxon>Bacillati</taxon>
        <taxon>Actinomycetota</taxon>
        <taxon>Actinomycetes</taxon>
        <taxon>Mycobacteriales</taxon>
        <taxon>Nocardiaceae</taxon>
        <taxon>Nocardia</taxon>
    </lineage>
</organism>
<keyword evidence="4" id="KW-1185">Reference proteome</keyword>
<dbReference type="Proteomes" id="UP000565715">
    <property type="component" value="Unassembled WGS sequence"/>
</dbReference>
<dbReference type="AlphaFoldDB" id="A0A846XQS9"/>
<name>A0A846XQS9_9NOCA</name>
<dbReference type="NCBIfam" id="TIGR03620">
    <property type="entry name" value="F420_MSMEG_4141"/>
    <property type="match status" value="1"/>
</dbReference>
<dbReference type="InterPro" id="IPR019922">
    <property type="entry name" value="Lucif-like_OxRdatse_MSMEG_4141"/>
</dbReference>
<dbReference type="GO" id="GO:0016705">
    <property type="term" value="F:oxidoreductase activity, acting on paired donors, with incorporation or reduction of molecular oxygen"/>
    <property type="evidence" value="ECO:0007669"/>
    <property type="project" value="InterPro"/>
</dbReference>
<evidence type="ECO:0000313" key="3">
    <source>
        <dbReference type="EMBL" id="NKY37110.1"/>
    </source>
</evidence>
<dbReference type="RefSeq" id="WP_068041151.1">
    <property type="nucleotide sequence ID" value="NZ_JAAXOO010000008.1"/>
</dbReference>